<name>A0A371IHT9_MUCPR</name>
<evidence type="ECO:0000313" key="2">
    <source>
        <dbReference type="EMBL" id="RDY14534.1"/>
    </source>
</evidence>
<evidence type="ECO:0000313" key="3">
    <source>
        <dbReference type="Proteomes" id="UP000257109"/>
    </source>
</evidence>
<reference evidence="2" key="1">
    <citation type="submission" date="2018-05" db="EMBL/GenBank/DDBJ databases">
        <title>Draft genome of Mucuna pruriens seed.</title>
        <authorList>
            <person name="Nnadi N.E."/>
            <person name="Vos R."/>
            <person name="Hasami M.H."/>
            <person name="Devisetty U.K."/>
            <person name="Aguiy J.C."/>
        </authorList>
    </citation>
    <scope>NUCLEOTIDE SEQUENCE [LARGE SCALE GENOMIC DNA]</scope>
    <source>
        <strain evidence="2">JCA_2017</strain>
    </source>
</reference>
<comment type="caution">
    <text evidence="2">The sequence shown here is derived from an EMBL/GenBank/DDBJ whole genome shotgun (WGS) entry which is preliminary data.</text>
</comment>
<evidence type="ECO:0000259" key="1">
    <source>
        <dbReference type="Pfam" id="PF24924"/>
    </source>
</evidence>
<dbReference type="Proteomes" id="UP000257109">
    <property type="component" value="Unassembled WGS sequence"/>
</dbReference>
<proteinExistence type="predicted"/>
<feature type="non-terminal residue" evidence="2">
    <location>
        <position position="1"/>
    </location>
</feature>
<accession>A0A371IHT9</accession>
<dbReference type="InterPro" id="IPR056647">
    <property type="entry name" value="DUF7745"/>
</dbReference>
<dbReference type="AlphaFoldDB" id="A0A371IHT9"/>
<keyword evidence="3" id="KW-1185">Reference proteome</keyword>
<protein>
    <recommendedName>
        <fullName evidence="1">DUF7745 domain-containing protein</fullName>
    </recommendedName>
</protein>
<feature type="domain" description="DUF7745" evidence="1">
    <location>
        <begin position="1"/>
        <end position="97"/>
    </location>
</feature>
<gene>
    <name evidence="2" type="ORF">CR513_00383</name>
</gene>
<dbReference type="EMBL" id="QJKJ01000060">
    <property type="protein sequence ID" value="RDY14534.1"/>
    <property type="molecule type" value="Genomic_DNA"/>
</dbReference>
<dbReference type="Pfam" id="PF24924">
    <property type="entry name" value="DUF7745"/>
    <property type="match status" value="1"/>
</dbReference>
<sequence length="100" mass="11748">MEVEVQHEALSALAQFYDLHLRKFQLALTLEEYECFMGFSLTKRQPYLYQGNYPLWAKVTTMLKVSKSKLAKKRLKRNDVEGIPRAYLEKRMESLSEVGD</sequence>
<organism evidence="2 3">
    <name type="scientific">Mucuna pruriens</name>
    <name type="common">Velvet bean</name>
    <name type="synonym">Dolichos pruriens</name>
    <dbReference type="NCBI Taxonomy" id="157652"/>
    <lineage>
        <taxon>Eukaryota</taxon>
        <taxon>Viridiplantae</taxon>
        <taxon>Streptophyta</taxon>
        <taxon>Embryophyta</taxon>
        <taxon>Tracheophyta</taxon>
        <taxon>Spermatophyta</taxon>
        <taxon>Magnoliopsida</taxon>
        <taxon>eudicotyledons</taxon>
        <taxon>Gunneridae</taxon>
        <taxon>Pentapetalae</taxon>
        <taxon>rosids</taxon>
        <taxon>fabids</taxon>
        <taxon>Fabales</taxon>
        <taxon>Fabaceae</taxon>
        <taxon>Papilionoideae</taxon>
        <taxon>50 kb inversion clade</taxon>
        <taxon>NPAAA clade</taxon>
        <taxon>indigoferoid/millettioid clade</taxon>
        <taxon>Phaseoleae</taxon>
        <taxon>Mucuna</taxon>
    </lineage>
</organism>